<feature type="transmembrane region" description="Helical" evidence="1">
    <location>
        <begin position="37"/>
        <end position="55"/>
    </location>
</feature>
<evidence type="ECO:0000313" key="2">
    <source>
        <dbReference type="EMBL" id="GAA4449386.1"/>
    </source>
</evidence>
<evidence type="ECO:0000313" key="3">
    <source>
        <dbReference type="Proteomes" id="UP001500840"/>
    </source>
</evidence>
<dbReference type="EMBL" id="BAABGA010000018">
    <property type="protein sequence ID" value="GAA4449386.1"/>
    <property type="molecule type" value="Genomic_DNA"/>
</dbReference>
<accession>A0ABP8MF72</accession>
<keyword evidence="1" id="KW-0472">Membrane</keyword>
<feature type="transmembrane region" description="Helical" evidence="1">
    <location>
        <begin position="193"/>
        <end position="214"/>
    </location>
</feature>
<keyword evidence="3" id="KW-1185">Reference proteome</keyword>
<gene>
    <name evidence="2" type="ORF">GCM10023156_13840</name>
</gene>
<dbReference type="Gene3D" id="1.20.1530.20">
    <property type="match status" value="1"/>
</dbReference>
<feature type="transmembrane region" description="Helical" evidence="1">
    <location>
        <begin position="160"/>
        <end position="181"/>
    </location>
</feature>
<feature type="transmembrane region" description="Helical" evidence="1">
    <location>
        <begin position="126"/>
        <end position="148"/>
    </location>
</feature>
<proteinExistence type="predicted"/>
<organism evidence="2 3">
    <name type="scientific">Novipirellula rosea</name>
    <dbReference type="NCBI Taxonomy" id="1031540"/>
    <lineage>
        <taxon>Bacteria</taxon>
        <taxon>Pseudomonadati</taxon>
        <taxon>Planctomycetota</taxon>
        <taxon>Planctomycetia</taxon>
        <taxon>Pirellulales</taxon>
        <taxon>Pirellulaceae</taxon>
        <taxon>Novipirellula</taxon>
    </lineage>
</organism>
<dbReference type="Proteomes" id="UP001500840">
    <property type="component" value="Unassembled WGS sequence"/>
</dbReference>
<sequence>MRARLKSHWFLISLGLIFAIGFFASEALTPLLELTTLRSAIVFAVMGSMGITLPAQSVRQSLRKPLPTLLAIAINIVVVPMMCWPMRAYLPAPIFGGLFVASLVPCTLASAAVWTRKAGGNESIALMTTVVTNLACIAVVPIGVALVLAKTTELSVTDQVWNLTWVVIIPIVLAQTMRMAGLAEWADRQKLRLSFLAQLGILSMVGFGSIASAMVVREAMQENASLFGLQIGQLFVSVAMLHVAALVFGVFAARVVRADRESQIAVGIAGSQKTLTIGLQIAIDCGVSVIPMMMYHFTQLVIDTMIASYWSDASKSKTNSNEEISESLRKGV</sequence>
<feature type="transmembrane region" description="Helical" evidence="1">
    <location>
        <begin position="234"/>
        <end position="253"/>
    </location>
</feature>
<dbReference type="RefSeq" id="WP_345320632.1">
    <property type="nucleotide sequence ID" value="NZ_BAABGA010000018.1"/>
</dbReference>
<dbReference type="InterPro" id="IPR038770">
    <property type="entry name" value="Na+/solute_symporter_sf"/>
</dbReference>
<keyword evidence="1" id="KW-1133">Transmembrane helix</keyword>
<dbReference type="Pfam" id="PF13593">
    <property type="entry name" value="SBF_like"/>
    <property type="match status" value="1"/>
</dbReference>
<dbReference type="PANTHER" id="PTHR18640:SF5">
    <property type="entry name" value="SODIUM_BILE ACID COTRANSPORTER 7"/>
    <property type="match status" value="1"/>
</dbReference>
<evidence type="ECO:0000256" key="1">
    <source>
        <dbReference type="SAM" id="Phobius"/>
    </source>
</evidence>
<feature type="transmembrane region" description="Helical" evidence="1">
    <location>
        <begin position="67"/>
        <end position="88"/>
    </location>
</feature>
<reference evidence="3" key="1">
    <citation type="journal article" date="2019" name="Int. J. Syst. Evol. Microbiol.">
        <title>The Global Catalogue of Microorganisms (GCM) 10K type strain sequencing project: providing services to taxonomists for standard genome sequencing and annotation.</title>
        <authorList>
            <consortium name="The Broad Institute Genomics Platform"/>
            <consortium name="The Broad Institute Genome Sequencing Center for Infectious Disease"/>
            <person name="Wu L."/>
            <person name="Ma J."/>
        </authorList>
    </citation>
    <scope>NUCLEOTIDE SEQUENCE [LARGE SCALE GENOMIC DNA]</scope>
    <source>
        <strain evidence="3">JCM 17759</strain>
    </source>
</reference>
<dbReference type="InterPro" id="IPR016833">
    <property type="entry name" value="Put_Na-Bile_cotransptr"/>
</dbReference>
<name>A0ABP8MF72_9BACT</name>
<keyword evidence="1" id="KW-0812">Transmembrane</keyword>
<dbReference type="PANTHER" id="PTHR18640">
    <property type="entry name" value="SOLUTE CARRIER FAMILY 10 MEMBER 7"/>
    <property type="match status" value="1"/>
</dbReference>
<feature type="transmembrane region" description="Helical" evidence="1">
    <location>
        <begin position="94"/>
        <end position="114"/>
    </location>
</feature>
<comment type="caution">
    <text evidence="2">The sequence shown here is derived from an EMBL/GenBank/DDBJ whole genome shotgun (WGS) entry which is preliminary data.</text>
</comment>
<protein>
    <submittedName>
        <fullName evidence="2">Bile acid:sodium symporter</fullName>
    </submittedName>
</protein>